<evidence type="ECO:0000313" key="3">
    <source>
        <dbReference type="EMBL" id="MQY29024.1"/>
    </source>
</evidence>
<feature type="transmembrane region" description="Helical" evidence="2">
    <location>
        <begin position="187"/>
        <end position="209"/>
    </location>
</feature>
<evidence type="ECO:0000313" key="4">
    <source>
        <dbReference type="Proteomes" id="UP000431401"/>
    </source>
</evidence>
<protein>
    <recommendedName>
        <fullName evidence="5">Integral membrane protein</fullName>
    </recommendedName>
</protein>
<organism evidence="3 4">
    <name type="scientific">Nocardia aurantia</name>
    <dbReference type="NCBI Taxonomy" id="2585199"/>
    <lineage>
        <taxon>Bacteria</taxon>
        <taxon>Bacillati</taxon>
        <taxon>Actinomycetota</taxon>
        <taxon>Actinomycetes</taxon>
        <taxon>Mycobacteriales</taxon>
        <taxon>Nocardiaceae</taxon>
        <taxon>Nocardia</taxon>
    </lineage>
</organism>
<dbReference type="Proteomes" id="UP000431401">
    <property type="component" value="Unassembled WGS sequence"/>
</dbReference>
<keyword evidence="2" id="KW-0472">Membrane</keyword>
<sequence>MPPAGAGGAPIPAAGAPIGSAGPGGGAPIPPVGGAPIHGTAQPVYGPPGSGPEQGGYPGGEYPGSYPPAGSYPPGSYPPGSYPPGGHPAGGYPQGGYPTGEYPQGAYPGDYQQGGWAPAGAGATAPMYGPASYGTDYGAGRALGYGWDRFRANAIPWVAVTLVGFATYLAVTLVIRVGDVQSLPALLLLFLIAAVVVWLLQAAMIRGALLETDGTPPDFQSFFGFVNAGNVLLTALLVFVLATIAAALCILPALIVGFLCMFSLHFVIDQDLGPFDAIKASARLVIAHVGPLLLLAVSVAALTFLACLLCGIGLLVVGPLTAIGVTYSYRLLSGGLVV</sequence>
<feature type="transmembrane region" description="Helical" evidence="2">
    <location>
        <begin position="221"/>
        <end position="241"/>
    </location>
</feature>
<gene>
    <name evidence="3" type="ORF">NRB56_46130</name>
</gene>
<feature type="compositionally biased region" description="Gly residues" evidence="1">
    <location>
        <begin position="87"/>
        <end position="98"/>
    </location>
</feature>
<feature type="compositionally biased region" description="Pro residues" evidence="1">
    <location>
        <begin position="75"/>
        <end position="86"/>
    </location>
</feature>
<evidence type="ECO:0000256" key="2">
    <source>
        <dbReference type="SAM" id="Phobius"/>
    </source>
</evidence>
<keyword evidence="2" id="KW-1133">Transmembrane helix</keyword>
<evidence type="ECO:0008006" key="5">
    <source>
        <dbReference type="Google" id="ProtNLM"/>
    </source>
</evidence>
<proteinExistence type="predicted"/>
<accession>A0A7K0DW11</accession>
<feature type="transmembrane region" description="Helical" evidence="2">
    <location>
        <begin position="248"/>
        <end position="268"/>
    </location>
</feature>
<feature type="compositionally biased region" description="Gly residues" evidence="1">
    <location>
        <begin position="52"/>
        <end position="62"/>
    </location>
</feature>
<feature type="transmembrane region" description="Helical" evidence="2">
    <location>
        <begin position="280"/>
        <end position="297"/>
    </location>
</feature>
<dbReference type="AlphaFoldDB" id="A0A7K0DW11"/>
<feature type="region of interest" description="Disordered" evidence="1">
    <location>
        <begin position="17"/>
        <end position="99"/>
    </location>
</feature>
<evidence type="ECO:0000256" key="1">
    <source>
        <dbReference type="SAM" id="MobiDB-lite"/>
    </source>
</evidence>
<reference evidence="3 4" key="1">
    <citation type="submission" date="2019-10" db="EMBL/GenBank/DDBJ databases">
        <title>Nocardia macrotermitis sp. nov. and Nocardia aurantia sp. nov., isolated from the gut of fungus growing-termite Macrotermes natalensis.</title>
        <authorList>
            <person name="Benndorf R."/>
            <person name="Schwitalla J."/>
            <person name="Martin K."/>
            <person name="De Beer W."/>
            <person name="Kaster A.-K."/>
            <person name="Vollmers J."/>
            <person name="Poulsen M."/>
            <person name="Beemelmanns C."/>
        </authorList>
    </citation>
    <scope>NUCLEOTIDE SEQUENCE [LARGE SCALE GENOMIC DNA]</scope>
    <source>
        <strain evidence="3 4">RB56</strain>
    </source>
</reference>
<dbReference type="EMBL" id="WEGI01000010">
    <property type="protein sequence ID" value="MQY29024.1"/>
    <property type="molecule type" value="Genomic_DNA"/>
</dbReference>
<comment type="caution">
    <text evidence="3">The sequence shown here is derived from an EMBL/GenBank/DDBJ whole genome shotgun (WGS) entry which is preliminary data.</text>
</comment>
<feature type="compositionally biased region" description="Low complexity" evidence="1">
    <location>
        <begin position="63"/>
        <end position="74"/>
    </location>
</feature>
<name>A0A7K0DW11_9NOCA</name>
<feature type="transmembrane region" description="Helical" evidence="2">
    <location>
        <begin position="304"/>
        <end position="329"/>
    </location>
</feature>
<keyword evidence="2" id="KW-0812">Transmembrane</keyword>
<feature type="transmembrane region" description="Helical" evidence="2">
    <location>
        <begin position="154"/>
        <end position="175"/>
    </location>
</feature>
<keyword evidence="4" id="KW-1185">Reference proteome</keyword>